<reference evidence="1 2" key="1">
    <citation type="submission" date="2019-01" db="EMBL/GenBank/DDBJ databases">
        <authorList>
            <person name="Brito A."/>
        </authorList>
    </citation>
    <scope>NUCLEOTIDE SEQUENCE [LARGE SCALE GENOMIC DNA]</scope>
    <source>
        <strain evidence="1">1</strain>
    </source>
</reference>
<dbReference type="Proteomes" id="UP000320055">
    <property type="component" value="Unassembled WGS sequence"/>
</dbReference>
<evidence type="ECO:0000313" key="2">
    <source>
        <dbReference type="Proteomes" id="UP000320055"/>
    </source>
</evidence>
<evidence type="ECO:0000313" key="1">
    <source>
        <dbReference type="EMBL" id="VEP14756.1"/>
    </source>
</evidence>
<dbReference type="EMBL" id="CAACVJ010000206">
    <property type="protein sequence ID" value="VEP14756.1"/>
    <property type="molecule type" value="Genomic_DNA"/>
</dbReference>
<keyword evidence="2" id="KW-1185">Reference proteome</keyword>
<sequence>MYLLLENNGFVPYRLVMGLGRVEGEYYLSPLSVKSGRTRFRVSSFRKS</sequence>
<organism evidence="1 2">
    <name type="scientific">Hyella patelloides LEGE 07179</name>
    <dbReference type="NCBI Taxonomy" id="945734"/>
    <lineage>
        <taxon>Bacteria</taxon>
        <taxon>Bacillati</taxon>
        <taxon>Cyanobacteriota</taxon>
        <taxon>Cyanophyceae</taxon>
        <taxon>Pleurocapsales</taxon>
        <taxon>Hyellaceae</taxon>
        <taxon>Hyella</taxon>
    </lineage>
</organism>
<protein>
    <submittedName>
        <fullName evidence="1">Uncharacterized protein</fullName>
    </submittedName>
</protein>
<dbReference type="AlphaFoldDB" id="A0A563VTF6"/>
<accession>A0A563VTF6</accession>
<proteinExistence type="predicted"/>
<gene>
    <name evidence="1" type="ORF">H1P_2840010</name>
</gene>
<name>A0A563VTF6_9CYAN</name>